<dbReference type="PANTHER" id="PTHR35828:SF25">
    <property type="entry name" value="OS08G0203800 PROTEIN"/>
    <property type="match status" value="1"/>
</dbReference>
<organism evidence="2 3">
    <name type="scientific">Leersia perrieri</name>
    <dbReference type="NCBI Taxonomy" id="77586"/>
    <lineage>
        <taxon>Eukaryota</taxon>
        <taxon>Viridiplantae</taxon>
        <taxon>Streptophyta</taxon>
        <taxon>Embryophyta</taxon>
        <taxon>Tracheophyta</taxon>
        <taxon>Spermatophyta</taxon>
        <taxon>Magnoliopsida</taxon>
        <taxon>Liliopsida</taxon>
        <taxon>Poales</taxon>
        <taxon>Poaceae</taxon>
        <taxon>BOP clade</taxon>
        <taxon>Oryzoideae</taxon>
        <taxon>Oryzeae</taxon>
        <taxon>Oryzinae</taxon>
        <taxon>Leersia</taxon>
    </lineage>
</organism>
<reference evidence="3" key="2">
    <citation type="submission" date="2013-12" db="EMBL/GenBank/DDBJ databases">
        <authorList>
            <person name="Yu Y."/>
            <person name="Lee S."/>
            <person name="de Baynast K."/>
            <person name="Wissotski M."/>
            <person name="Liu L."/>
            <person name="Talag J."/>
            <person name="Goicoechea J."/>
            <person name="Angelova A."/>
            <person name="Jetty R."/>
            <person name="Kudrna D."/>
            <person name="Golser W."/>
            <person name="Rivera L."/>
            <person name="Zhang J."/>
            <person name="Wing R."/>
        </authorList>
    </citation>
    <scope>NUCLEOTIDE SEQUENCE</scope>
</reference>
<dbReference type="InterPro" id="IPR001810">
    <property type="entry name" value="F-box_dom"/>
</dbReference>
<dbReference type="SMART" id="SM00256">
    <property type="entry name" value="FBOX"/>
    <property type="match status" value="1"/>
</dbReference>
<dbReference type="Proteomes" id="UP000032180">
    <property type="component" value="Chromosome 8"/>
</dbReference>
<dbReference type="HOGENOM" id="CLU_018793_0_1_1"/>
<dbReference type="PANTHER" id="PTHR35828">
    <property type="entry name" value="OS08G0203800 PROTEIN-RELATED"/>
    <property type="match status" value="1"/>
</dbReference>
<dbReference type="PROSITE" id="PS50181">
    <property type="entry name" value="FBOX"/>
    <property type="match status" value="1"/>
</dbReference>
<evidence type="ECO:0000259" key="1">
    <source>
        <dbReference type="PROSITE" id="PS50181"/>
    </source>
</evidence>
<dbReference type="AlphaFoldDB" id="A0A0D9X5C7"/>
<evidence type="ECO:0000313" key="2">
    <source>
        <dbReference type="EnsemblPlants" id="LPERR08G05510.1"/>
    </source>
</evidence>
<dbReference type="Gene3D" id="1.20.1280.50">
    <property type="match status" value="1"/>
</dbReference>
<dbReference type="eggNOG" id="ENOG502R3Z8">
    <property type="taxonomic scope" value="Eukaryota"/>
</dbReference>
<evidence type="ECO:0000313" key="3">
    <source>
        <dbReference type="Proteomes" id="UP000032180"/>
    </source>
</evidence>
<name>A0A0D9X5C7_9ORYZ</name>
<keyword evidence="3" id="KW-1185">Reference proteome</keyword>
<dbReference type="STRING" id="77586.A0A0D9X5C7"/>
<sequence>MAEADSASAAAAVPAIPEDVIIEILARVRDPTTLFRCATACKRWRRLIADRAFIRRHWPTGTRPSLLGFFAQRHQMQANSRPKLTKLFPSRAPPLVARDGVRGYAILTAADHRISQIPSDGYNTFFQVMVIGNHRDDNQRFFSATTNTNLPPSWITPTNCSERTLRRVRSPYGHRIAAVSNGIAYWLFHGEQESLCTLDVSIDTDKIGATRLPLDILPLAIRMDGSTAWLYVSVDARLSLALIHNNYLNVCTRKETQGAPACWVVWKGSLSGVCIGEESGTMLTLYHSDPDRAYLLDLPSGVTTWMKDWSRWFNYLTAVPFEINWPAFFLSRLRSSDPQWVRDGYLV</sequence>
<proteinExistence type="predicted"/>
<reference evidence="2" key="3">
    <citation type="submission" date="2015-04" db="UniProtKB">
        <authorList>
            <consortium name="EnsemblPlants"/>
        </authorList>
    </citation>
    <scope>IDENTIFICATION</scope>
</reference>
<protein>
    <recommendedName>
        <fullName evidence="1">F-box domain-containing protein</fullName>
    </recommendedName>
</protein>
<dbReference type="InterPro" id="IPR036047">
    <property type="entry name" value="F-box-like_dom_sf"/>
</dbReference>
<dbReference type="Gramene" id="LPERR08G05510.1">
    <property type="protein sequence ID" value="LPERR08G05510.1"/>
    <property type="gene ID" value="LPERR08G05510"/>
</dbReference>
<accession>A0A0D9X5C7</accession>
<feature type="domain" description="F-box" evidence="1">
    <location>
        <begin position="10"/>
        <end position="57"/>
    </location>
</feature>
<dbReference type="SUPFAM" id="SSF81383">
    <property type="entry name" value="F-box domain"/>
    <property type="match status" value="1"/>
</dbReference>
<dbReference type="Pfam" id="PF12937">
    <property type="entry name" value="F-box-like"/>
    <property type="match status" value="1"/>
</dbReference>
<dbReference type="EnsemblPlants" id="LPERR08G05510.1">
    <property type="protein sequence ID" value="LPERR08G05510.1"/>
    <property type="gene ID" value="LPERR08G05510"/>
</dbReference>
<reference evidence="2 3" key="1">
    <citation type="submission" date="2012-08" db="EMBL/GenBank/DDBJ databases">
        <title>Oryza genome evolution.</title>
        <authorList>
            <person name="Wing R.A."/>
        </authorList>
    </citation>
    <scope>NUCLEOTIDE SEQUENCE</scope>
</reference>